<proteinExistence type="predicted"/>
<dbReference type="EMBL" id="JAWDJW010002985">
    <property type="protein sequence ID" value="KAK3077316.1"/>
    <property type="molecule type" value="Genomic_DNA"/>
</dbReference>
<dbReference type="Proteomes" id="UP001186974">
    <property type="component" value="Unassembled WGS sequence"/>
</dbReference>
<sequence>MLLTASGTAGLFLAFVVPMLESSAARYKELELTLTDARQEHKNEVEFLANDVSKARAEVQKSWDRCYRVEKERDRAVREKDEVMRKAKETTSAWRLTKMEREKIVAEERRKEEARRRAERQEQKKNEEEQKLLDEKPQASEGAVTVSAGGKQLAAAYGKLEDEFKKMKAELEETKARQRNTMASLGDERKARVIEQKTHEKDTHTLTVKLRTAEQTLTSTSGDLSAATFKIDELERKAADGALERSRLQSMRCSHDAEMVADAEQWRLLQLNLRQAKERGQIQHIEIYSLLKAMWGKLATQDGQIAYQGGEIQRQAAVIAGHSAQTQKDALEIKALKAKLAGCLSQQEAQKLRDKVAEEEEKVKLYDEAAVEEAKEYARLETKMRKMETALTDEKKAVEKKLVAADNRSNQQALKLRAANGEIEKLEADVDALKAELANIKGNLPRNGGVGEDEGSRAKIKKIEEEKKLKLEWYDQYSRKSKQYNQLREKYDALLQKLEDFGLDVGNL</sequence>
<keyword evidence="2" id="KW-1185">Reference proteome</keyword>
<accession>A0ACC3DKU2</accession>
<name>A0ACC3DKU2_9PEZI</name>
<comment type="caution">
    <text evidence="1">The sequence shown here is derived from an EMBL/GenBank/DDBJ whole genome shotgun (WGS) entry which is preliminary data.</text>
</comment>
<evidence type="ECO:0000313" key="2">
    <source>
        <dbReference type="Proteomes" id="UP001186974"/>
    </source>
</evidence>
<protein>
    <submittedName>
        <fullName evidence="1">Uncharacterized protein</fullName>
    </submittedName>
</protein>
<organism evidence="1 2">
    <name type="scientific">Coniosporium uncinatum</name>
    <dbReference type="NCBI Taxonomy" id="93489"/>
    <lineage>
        <taxon>Eukaryota</taxon>
        <taxon>Fungi</taxon>
        <taxon>Dikarya</taxon>
        <taxon>Ascomycota</taxon>
        <taxon>Pezizomycotina</taxon>
        <taxon>Dothideomycetes</taxon>
        <taxon>Dothideomycetes incertae sedis</taxon>
        <taxon>Coniosporium</taxon>
    </lineage>
</organism>
<gene>
    <name evidence="1" type="ORF">LTS18_010598</name>
</gene>
<reference evidence="1" key="1">
    <citation type="submission" date="2024-09" db="EMBL/GenBank/DDBJ databases">
        <title>Black Yeasts Isolated from many extreme environments.</title>
        <authorList>
            <person name="Coleine C."/>
            <person name="Stajich J.E."/>
            <person name="Selbmann L."/>
        </authorList>
    </citation>
    <scope>NUCLEOTIDE SEQUENCE</scope>
    <source>
        <strain evidence="1">CCFEE 5737</strain>
    </source>
</reference>
<evidence type="ECO:0000313" key="1">
    <source>
        <dbReference type="EMBL" id="KAK3077316.1"/>
    </source>
</evidence>